<reference evidence="1" key="1">
    <citation type="submission" date="2021-06" db="EMBL/GenBank/DDBJ databases">
        <authorList>
            <person name="Kallberg Y."/>
            <person name="Tangrot J."/>
            <person name="Rosling A."/>
        </authorList>
    </citation>
    <scope>NUCLEOTIDE SEQUENCE</scope>
    <source>
        <strain evidence="1">CL356</strain>
    </source>
</reference>
<feature type="non-terminal residue" evidence="1">
    <location>
        <position position="1"/>
    </location>
</feature>
<evidence type="ECO:0000313" key="1">
    <source>
        <dbReference type="EMBL" id="CAG8739723.1"/>
    </source>
</evidence>
<protein>
    <submittedName>
        <fullName evidence="1">10363_t:CDS:1</fullName>
    </submittedName>
</protein>
<gene>
    <name evidence="1" type="ORF">ACOLOM_LOCUS12107</name>
</gene>
<proteinExistence type="predicted"/>
<dbReference type="EMBL" id="CAJVPT010047251">
    <property type="protein sequence ID" value="CAG8739723.1"/>
    <property type="molecule type" value="Genomic_DNA"/>
</dbReference>
<accession>A0ACA9Q9T8</accession>
<keyword evidence="2" id="KW-1185">Reference proteome</keyword>
<comment type="caution">
    <text evidence="1">The sequence shown here is derived from an EMBL/GenBank/DDBJ whole genome shotgun (WGS) entry which is preliminary data.</text>
</comment>
<evidence type="ECO:0000313" key="2">
    <source>
        <dbReference type="Proteomes" id="UP000789525"/>
    </source>
</evidence>
<organism evidence="1 2">
    <name type="scientific">Acaulospora colombiana</name>
    <dbReference type="NCBI Taxonomy" id="27376"/>
    <lineage>
        <taxon>Eukaryota</taxon>
        <taxon>Fungi</taxon>
        <taxon>Fungi incertae sedis</taxon>
        <taxon>Mucoromycota</taxon>
        <taxon>Glomeromycotina</taxon>
        <taxon>Glomeromycetes</taxon>
        <taxon>Diversisporales</taxon>
        <taxon>Acaulosporaceae</taxon>
        <taxon>Acaulospora</taxon>
    </lineage>
</organism>
<dbReference type="Proteomes" id="UP000789525">
    <property type="component" value="Unassembled WGS sequence"/>
</dbReference>
<name>A0ACA9Q9T8_9GLOM</name>
<sequence length="60" mass="6716">RLRSSFSSSSTEVKLDRENGQQNPAMVACLSAGKHTENRNSSEELLKHSGSLDFRHRSQN</sequence>